<comment type="caution">
    <text evidence="11">The sequence shown here is derived from an EMBL/GenBank/DDBJ whole genome shotgun (WGS) entry which is preliminary data.</text>
</comment>
<evidence type="ECO:0000313" key="11">
    <source>
        <dbReference type="EMBL" id="GGI54549.1"/>
    </source>
</evidence>
<dbReference type="SUPFAM" id="SSF103088">
    <property type="entry name" value="OmpA-like"/>
    <property type="match status" value="1"/>
</dbReference>
<dbReference type="Gene3D" id="3.30.1330.60">
    <property type="entry name" value="OmpA-like domain"/>
    <property type="match status" value="1"/>
</dbReference>
<feature type="domain" description="OmpA-like" evidence="10">
    <location>
        <begin position="159"/>
        <end position="279"/>
    </location>
</feature>
<sequence>MADEGLRPIIIKRVKKPGGGHHGGAWKIAYADFVTAMMAFFLLMWLLGSTTKGNLQGIADYFSTPLKVAMAGGSGSGDATSVIKGGGKDMTRIDGQQKKGEDLTPARNYSLKAAEEELARAEAKRLQVLKDKIEEAIATIPSLQQYQKQLLIDITSEGLRIQIVDEKNRPMFALASAELQPYTKVILHEIAKILNDVPNKVSLSGHTDATPYSSGEKSYSNWELSADRANASRRELVAGGMAETKVLRVVGLSSAVLFDAKNPYNPVNRRISIIVMNKKTEESITKENTEANVADGIEAKQAVDEAVNVSGVVQPGTSQPEQAPQVPLVPATH</sequence>
<accession>A0A8J3AVV8</accession>
<evidence type="ECO:0000256" key="6">
    <source>
        <dbReference type="ARBA" id="ARBA00023136"/>
    </source>
</evidence>
<evidence type="ECO:0000256" key="3">
    <source>
        <dbReference type="ARBA" id="ARBA00022475"/>
    </source>
</evidence>
<keyword evidence="11" id="KW-0966">Cell projection</keyword>
<dbReference type="Pfam" id="PF13677">
    <property type="entry name" value="MotB_plug"/>
    <property type="match status" value="1"/>
</dbReference>
<dbReference type="InterPro" id="IPR050330">
    <property type="entry name" value="Bact_OuterMem_StrucFunc"/>
</dbReference>
<keyword evidence="12" id="KW-1185">Reference proteome</keyword>
<dbReference type="InterPro" id="IPR006665">
    <property type="entry name" value="OmpA-like"/>
</dbReference>
<dbReference type="EMBL" id="BMDP01000002">
    <property type="protein sequence ID" value="GGI54549.1"/>
    <property type="molecule type" value="Genomic_DNA"/>
</dbReference>
<dbReference type="AlphaFoldDB" id="A0A8J3AVV8"/>
<keyword evidence="6 7" id="KW-0472">Membrane</keyword>
<evidence type="ECO:0000259" key="10">
    <source>
        <dbReference type="PROSITE" id="PS51123"/>
    </source>
</evidence>
<feature type="compositionally biased region" description="Basic and acidic residues" evidence="9">
    <location>
        <begin position="86"/>
        <end position="102"/>
    </location>
</feature>
<feature type="region of interest" description="Disordered" evidence="9">
    <location>
        <begin position="80"/>
        <end position="102"/>
    </location>
</feature>
<comment type="similarity">
    <text evidence="2">Belongs to the MotB family.</text>
</comment>
<evidence type="ECO:0000313" key="12">
    <source>
        <dbReference type="Proteomes" id="UP000627205"/>
    </source>
</evidence>
<dbReference type="InterPro" id="IPR025713">
    <property type="entry name" value="MotB-like_N_dom"/>
</dbReference>
<dbReference type="InterPro" id="IPR036737">
    <property type="entry name" value="OmpA-like_sf"/>
</dbReference>
<gene>
    <name evidence="11" type="primary">motB</name>
    <name evidence="11" type="ORF">GCM10011430_17230</name>
</gene>
<keyword evidence="3" id="KW-1003">Cell membrane</keyword>
<keyword evidence="5" id="KW-1133">Transmembrane helix</keyword>
<dbReference type="PANTHER" id="PTHR30329">
    <property type="entry name" value="STATOR ELEMENT OF FLAGELLAR MOTOR COMPLEX"/>
    <property type="match status" value="1"/>
</dbReference>
<dbReference type="RefSeq" id="WP_188420645.1">
    <property type="nucleotide sequence ID" value="NZ_BMDP01000002.1"/>
</dbReference>
<comment type="subcellular location">
    <subcellularLocation>
        <location evidence="1">Cell membrane</location>
        <topology evidence="1">Single-pass membrane protein</topology>
    </subcellularLocation>
</comment>
<reference evidence="11" key="2">
    <citation type="submission" date="2020-09" db="EMBL/GenBank/DDBJ databases">
        <authorList>
            <person name="Sun Q."/>
            <person name="Sedlacek I."/>
        </authorList>
    </citation>
    <scope>NUCLEOTIDE SEQUENCE</scope>
    <source>
        <strain evidence="11">CCM 7664</strain>
    </source>
</reference>
<dbReference type="NCBIfam" id="NF006548">
    <property type="entry name" value="PRK09041.1"/>
    <property type="match status" value="1"/>
</dbReference>
<name>A0A8J3AVV8_9BURK</name>
<evidence type="ECO:0000256" key="2">
    <source>
        <dbReference type="ARBA" id="ARBA00008914"/>
    </source>
</evidence>
<dbReference type="GO" id="GO:0005886">
    <property type="term" value="C:plasma membrane"/>
    <property type="evidence" value="ECO:0007669"/>
    <property type="project" value="UniProtKB-SubCell"/>
</dbReference>
<keyword evidence="8" id="KW-0175">Coiled coil</keyword>
<evidence type="ECO:0000256" key="7">
    <source>
        <dbReference type="PROSITE-ProRule" id="PRU00473"/>
    </source>
</evidence>
<keyword evidence="11" id="KW-0969">Cilium</keyword>
<dbReference type="CDD" id="cd07185">
    <property type="entry name" value="OmpA_C-like"/>
    <property type="match status" value="1"/>
</dbReference>
<dbReference type="Pfam" id="PF00691">
    <property type="entry name" value="OmpA"/>
    <property type="match status" value="1"/>
</dbReference>
<dbReference type="PANTHER" id="PTHR30329:SF21">
    <property type="entry name" value="LIPOPROTEIN YIAD-RELATED"/>
    <property type="match status" value="1"/>
</dbReference>
<keyword evidence="4" id="KW-0812">Transmembrane</keyword>
<evidence type="ECO:0000256" key="9">
    <source>
        <dbReference type="SAM" id="MobiDB-lite"/>
    </source>
</evidence>
<evidence type="ECO:0000256" key="4">
    <source>
        <dbReference type="ARBA" id="ARBA00022692"/>
    </source>
</evidence>
<evidence type="ECO:0000256" key="8">
    <source>
        <dbReference type="SAM" id="Coils"/>
    </source>
</evidence>
<keyword evidence="11" id="KW-0282">Flagellum</keyword>
<organism evidence="11 12">
    <name type="scientific">Oxalicibacterium solurbis</name>
    <dbReference type="NCBI Taxonomy" id="69280"/>
    <lineage>
        <taxon>Bacteria</taxon>
        <taxon>Pseudomonadati</taxon>
        <taxon>Pseudomonadota</taxon>
        <taxon>Betaproteobacteria</taxon>
        <taxon>Burkholderiales</taxon>
        <taxon>Oxalobacteraceae</taxon>
        <taxon>Oxalicibacterium</taxon>
    </lineage>
</organism>
<protein>
    <submittedName>
        <fullName evidence="11">Flagellar motor protein MotB</fullName>
    </submittedName>
</protein>
<evidence type="ECO:0000256" key="1">
    <source>
        <dbReference type="ARBA" id="ARBA00004162"/>
    </source>
</evidence>
<dbReference type="PROSITE" id="PS51123">
    <property type="entry name" value="OMPA_2"/>
    <property type="match status" value="1"/>
</dbReference>
<proteinExistence type="inferred from homology"/>
<feature type="region of interest" description="Disordered" evidence="9">
    <location>
        <begin position="312"/>
        <end position="333"/>
    </location>
</feature>
<feature type="coiled-coil region" evidence="8">
    <location>
        <begin position="111"/>
        <end position="139"/>
    </location>
</feature>
<reference evidence="11" key="1">
    <citation type="journal article" date="2014" name="Int. J. Syst. Evol. Microbiol.">
        <title>Complete genome sequence of Corynebacterium casei LMG S-19264T (=DSM 44701T), isolated from a smear-ripened cheese.</title>
        <authorList>
            <consortium name="US DOE Joint Genome Institute (JGI-PGF)"/>
            <person name="Walter F."/>
            <person name="Albersmeier A."/>
            <person name="Kalinowski J."/>
            <person name="Ruckert C."/>
        </authorList>
    </citation>
    <scope>NUCLEOTIDE SEQUENCE</scope>
    <source>
        <strain evidence="11">CCM 7664</strain>
    </source>
</reference>
<evidence type="ECO:0000256" key="5">
    <source>
        <dbReference type="ARBA" id="ARBA00022989"/>
    </source>
</evidence>
<dbReference type="Proteomes" id="UP000627205">
    <property type="component" value="Unassembled WGS sequence"/>
</dbReference>